<feature type="transmembrane region" description="Helical" evidence="5">
    <location>
        <begin position="32"/>
        <end position="55"/>
    </location>
</feature>
<protein>
    <recommendedName>
        <fullName evidence="8">Cysteine biosynthesis protein</fullName>
    </recommendedName>
</protein>
<keyword evidence="7" id="KW-1185">Reference proteome</keyword>
<dbReference type="EMBL" id="LBHU01000001">
    <property type="protein sequence ID" value="KLI64700.1"/>
    <property type="molecule type" value="Genomic_DNA"/>
</dbReference>
<comment type="caution">
    <text evidence="6">The sequence shown here is derived from an EMBL/GenBank/DDBJ whole genome shotgun (WGS) entry which is preliminary data.</text>
</comment>
<accession>A0A0H0XWK1</accession>
<evidence type="ECO:0000313" key="6">
    <source>
        <dbReference type="EMBL" id="KLI64700.1"/>
    </source>
</evidence>
<dbReference type="Proteomes" id="UP000053455">
    <property type="component" value="Unassembled WGS sequence"/>
</dbReference>
<dbReference type="OrthoDB" id="5421146at2"/>
<feature type="transmembrane region" description="Helical" evidence="5">
    <location>
        <begin position="198"/>
        <end position="217"/>
    </location>
</feature>
<sequence length="239" mass="25431">MASLTSSLAPSLALGFGQLFDGAVLRILLKSIAVTLVAFIIVAAAGWYLLDWLLARGGLEDGMFEGAGAIRELLSLMLALLGLWLVWRVVAMGVVQFFADDVVAAVERRHYPGEASVARELSFGEQAGNAARAAGRNLLANMIAAPIALILLFTGVGTFAVFWLVNALLVGRELQDMVWLRHRQNKAALSPVGPGERFMLGGLIAAMLAVPFVNFLAPVLGAASATHLVHRSNRKMIAA</sequence>
<evidence type="ECO:0000256" key="2">
    <source>
        <dbReference type="ARBA" id="ARBA00022692"/>
    </source>
</evidence>
<feature type="transmembrane region" description="Helical" evidence="5">
    <location>
        <begin position="143"/>
        <end position="171"/>
    </location>
</feature>
<gene>
    <name evidence="6" type="ORF">AAV99_03970</name>
</gene>
<comment type="subcellular location">
    <subcellularLocation>
        <location evidence="1">Membrane</location>
        <topology evidence="1">Multi-pass membrane protein</topology>
    </subcellularLocation>
</comment>
<dbReference type="STRING" id="874156.GCA_001021555_00484"/>
<dbReference type="PATRIC" id="fig|874156.12.peg.827"/>
<proteinExistence type="predicted"/>
<keyword evidence="4 5" id="KW-0472">Membrane</keyword>
<keyword evidence="3 5" id="KW-1133">Transmembrane helix</keyword>
<dbReference type="AlphaFoldDB" id="A0A0H0XWK1"/>
<reference evidence="6 7" key="1">
    <citation type="submission" date="2015-04" db="EMBL/GenBank/DDBJ databases">
        <title>The draft genome sequence of Erythrobacter marinus HWDM-33.</title>
        <authorList>
            <person name="Zhuang L."/>
            <person name="Liu Y."/>
            <person name="Shao Z."/>
        </authorList>
    </citation>
    <scope>NUCLEOTIDE SEQUENCE [LARGE SCALE GENOMIC DNA]</scope>
    <source>
        <strain evidence="6 7">HWDM-33</strain>
    </source>
</reference>
<organism evidence="6 7">
    <name type="scientific">Aurantiacibacter marinus</name>
    <dbReference type="NCBI Taxonomy" id="874156"/>
    <lineage>
        <taxon>Bacteria</taxon>
        <taxon>Pseudomonadati</taxon>
        <taxon>Pseudomonadota</taxon>
        <taxon>Alphaproteobacteria</taxon>
        <taxon>Sphingomonadales</taxon>
        <taxon>Erythrobacteraceae</taxon>
        <taxon>Aurantiacibacter</taxon>
    </lineage>
</organism>
<keyword evidence="2 5" id="KW-0812">Transmembrane</keyword>
<evidence type="ECO:0008006" key="8">
    <source>
        <dbReference type="Google" id="ProtNLM"/>
    </source>
</evidence>
<evidence type="ECO:0000256" key="3">
    <source>
        <dbReference type="ARBA" id="ARBA00022989"/>
    </source>
</evidence>
<name>A0A0H0XWK1_9SPHN</name>
<evidence type="ECO:0000256" key="4">
    <source>
        <dbReference type="ARBA" id="ARBA00023136"/>
    </source>
</evidence>
<evidence type="ECO:0000256" key="1">
    <source>
        <dbReference type="ARBA" id="ARBA00004141"/>
    </source>
</evidence>
<evidence type="ECO:0000256" key="5">
    <source>
        <dbReference type="SAM" id="Phobius"/>
    </source>
</evidence>
<evidence type="ECO:0000313" key="7">
    <source>
        <dbReference type="Proteomes" id="UP000053455"/>
    </source>
</evidence>
<feature type="transmembrane region" description="Helical" evidence="5">
    <location>
        <begin position="76"/>
        <end position="99"/>
    </location>
</feature>
<dbReference type="Pfam" id="PF07264">
    <property type="entry name" value="EI24"/>
    <property type="match status" value="1"/>
</dbReference>
<dbReference type="RefSeq" id="WP_047092565.1">
    <property type="nucleotide sequence ID" value="NZ_LBHU01000001.1"/>
</dbReference>
<dbReference type="InterPro" id="IPR059112">
    <property type="entry name" value="CysZ/EI24"/>
</dbReference>